<dbReference type="PANTHER" id="PTHR33371">
    <property type="entry name" value="INTERMEMBRANE PHOSPHOLIPID TRANSPORT SYSTEM BINDING PROTEIN MLAD-RELATED"/>
    <property type="match status" value="1"/>
</dbReference>
<evidence type="ECO:0000313" key="3">
    <source>
        <dbReference type="EMBL" id="SFA52094.1"/>
    </source>
</evidence>
<dbReference type="OrthoDB" id="4741753at2"/>
<sequence>MRSKLVSTQLVAFVVIALLGIIYVGAKYVRIDQLLGFGQYTVTGQFADSGGIFQNAEVTYRGIPVGRVGALTLTEQGVDVALNLEKGGPDIPSDTVAVVANRSAIGEQYVDLQPRTDQGPFLEDGSTIAEADTSTPTPVEDLLRNVDTLASTVPKDDLRTLVTELGTGFEGTGTALAGLVDSLDTFSQDGLTNLPQTLTLIRDSRVVLDTQSEQSSAIQQFSSDLALVTAQLRSNDPDIRRLIDNGIPFSDETSALVSQAGPGLTTNLTNLAGVSEALSPRTFALRPLLQFLPALAQGANSVSPGDGTIHFGIALEVNNPPSCTQGYEGTQAIIDAEYARNPDFDPTQQDFPINLDANCTVPQGSLTGVRGANRAQFADPNIPQPWDGKPKVAPDPIDLNPIATQLAALLGVTVRP</sequence>
<organism evidence="3 4">
    <name type="scientific">Rhodococcoides kroppenstedtii</name>
    <dbReference type="NCBI Taxonomy" id="293050"/>
    <lineage>
        <taxon>Bacteria</taxon>
        <taxon>Bacillati</taxon>
        <taxon>Actinomycetota</taxon>
        <taxon>Actinomycetes</taxon>
        <taxon>Mycobacteriales</taxon>
        <taxon>Nocardiaceae</taxon>
        <taxon>Rhodococcoides</taxon>
    </lineage>
</organism>
<dbReference type="InterPro" id="IPR052336">
    <property type="entry name" value="MlaD_Phospholipid_Transporter"/>
</dbReference>
<proteinExistence type="predicted"/>
<dbReference type="GO" id="GO:0005576">
    <property type="term" value="C:extracellular region"/>
    <property type="evidence" value="ECO:0007669"/>
    <property type="project" value="TreeGrafter"/>
</dbReference>
<dbReference type="InterPro" id="IPR024516">
    <property type="entry name" value="Mce_C"/>
</dbReference>
<dbReference type="Proteomes" id="UP000182054">
    <property type="component" value="Unassembled WGS sequence"/>
</dbReference>
<dbReference type="Pfam" id="PF02470">
    <property type="entry name" value="MlaD"/>
    <property type="match status" value="1"/>
</dbReference>
<dbReference type="PANTHER" id="PTHR33371:SF16">
    <property type="entry name" value="MCE-FAMILY PROTEIN MCE3F"/>
    <property type="match status" value="1"/>
</dbReference>
<dbReference type="GeneID" id="85486017"/>
<protein>
    <submittedName>
        <fullName evidence="3">Phospholipid/cholesterol/gamma-HCH transport system substrate-binding protein</fullName>
    </submittedName>
</protein>
<dbReference type="EMBL" id="FOJN01000007">
    <property type="protein sequence ID" value="SFA52094.1"/>
    <property type="molecule type" value="Genomic_DNA"/>
</dbReference>
<evidence type="ECO:0000259" key="2">
    <source>
        <dbReference type="Pfam" id="PF11887"/>
    </source>
</evidence>
<gene>
    <name evidence="3" type="ORF">SAMN05444374_10790</name>
</gene>
<dbReference type="InterPro" id="IPR003399">
    <property type="entry name" value="Mce/MlaD"/>
</dbReference>
<dbReference type="RefSeq" id="WP_068365723.1">
    <property type="nucleotide sequence ID" value="NZ_CP135915.1"/>
</dbReference>
<feature type="domain" description="Mce/MlaD" evidence="1">
    <location>
        <begin position="39"/>
        <end position="114"/>
    </location>
</feature>
<reference evidence="3 4" key="1">
    <citation type="submission" date="2016-10" db="EMBL/GenBank/DDBJ databases">
        <authorList>
            <person name="de Groot N.N."/>
        </authorList>
    </citation>
    <scope>NUCLEOTIDE SEQUENCE [LARGE SCALE GENOMIC DNA]</scope>
    <source>
        <strain evidence="3 4">DSM 44908</strain>
    </source>
</reference>
<accession>A0A1I0TK14</accession>
<name>A0A1I0TK14_9NOCA</name>
<dbReference type="NCBIfam" id="TIGR00996">
    <property type="entry name" value="Mtu_fam_mce"/>
    <property type="match status" value="1"/>
</dbReference>
<dbReference type="InterPro" id="IPR005693">
    <property type="entry name" value="Mce"/>
</dbReference>
<dbReference type="AlphaFoldDB" id="A0A1I0TK14"/>
<evidence type="ECO:0000259" key="1">
    <source>
        <dbReference type="Pfam" id="PF02470"/>
    </source>
</evidence>
<evidence type="ECO:0000313" key="4">
    <source>
        <dbReference type="Proteomes" id="UP000182054"/>
    </source>
</evidence>
<dbReference type="Pfam" id="PF11887">
    <property type="entry name" value="Mce4_CUP1"/>
    <property type="match status" value="1"/>
</dbReference>
<feature type="domain" description="Mammalian cell entry C-terminal" evidence="2">
    <location>
        <begin position="122"/>
        <end position="303"/>
    </location>
</feature>